<accession>A0A6J5LAA9</accession>
<evidence type="ECO:0000313" key="1">
    <source>
        <dbReference type="EMBL" id="CAB4128749.1"/>
    </source>
</evidence>
<organism evidence="1">
    <name type="scientific">uncultured Caudovirales phage</name>
    <dbReference type="NCBI Taxonomy" id="2100421"/>
    <lineage>
        <taxon>Viruses</taxon>
        <taxon>Duplodnaviria</taxon>
        <taxon>Heunggongvirae</taxon>
        <taxon>Uroviricota</taxon>
        <taxon>Caudoviricetes</taxon>
        <taxon>Peduoviridae</taxon>
        <taxon>Maltschvirus</taxon>
        <taxon>Maltschvirus maltsch</taxon>
    </lineage>
</organism>
<protein>
    <submittedName>
        <fullName evidence="1">Uncharacterized protein</fullName>
    </submittedName>
</protein>
<proteinExistence type="predicted"/>
<gene>
    <name evidence="1" type="ORF">UFOVP114_71</name>
</gene>
<sequence length="104" mass="11925">MKYEQARNVVTLLQSDPLAYRRFGVWWYHVKKQLKRHGFDDKMLAHLGNYTDAAATAHYKGLSEQDLDDQAFDAQAAQQFEGASSGWGFSPDGEQYHLLDEDVE</sequence>
<reference evidence="1" key="1">
    <citation type="submission" date="2020-04" db="EMBL/GenBank/DDBJ databases">
        <authorList>
            <person name="Chiriac C."/>
            <person name="Salcher M."/>
            <person name="Ghai R."/>
            <person name="Kavagutti S V."/>
        </authorList>
    </citation>
    <scope>NUCLEOTIDE SEQUENCE</scope>
</reference>
<dbReference type="EMBL" id="LR796230">
    <property type="protein sequence ID" value="CAB4128749.1"/>
    <property type="molecule type" value="Genomic_DNA"/>
</dbReference>
<name>A0A6J5LAA9_9CAUD</name>